<feature type="binding site" evidence="6">
    <location>
        <begin position="308"/>
        <end position="310"/>
    </location>
    <ligand>
        <name>GTP</name>
        <dbReference type="ChEBI" id="CHEBI:37565"/>
    </ligand>
</feature>
<keyword evidence="2 6" id="KW-0547">Nucleotide-binding</keyword>
<evidence type="ECO:0000256" key="6">
    <source>
        <dbReference type="HAMAP-Rule" id="MF_01454"/>
    </source>
</evidence>
<dbReference type="Proteomes" id="UP001291687">
    <property type="component" value="Unassembled WGS sequence"/>
</dbReference>
<dbReference type="NCBIfam" id="NF008955">
    <property type="entry name" value="PRK12297.1"/>
    <property type="match status" value="1"/>
</dbReference>
<organism evidence="9 10">
    <name type="scientific">Candidatus Megaera venefica</name>
    <dbReference type="NCBI Taxonomy" id="2055910"/>
    <lineage>
        <taxon>Bacteria</taxon>
        <taxon>Pseudomonadati</taxon>
        <taxon>Pseudomonadota</taxon>
        <taxon>Alphaproteobacteria</taxon>
        <taxon>Rickettsiales</taxon>
        <taxon>Rickettsiaceae</taxon>
        <taxon>Candidatus Megaera</taxon>
    </lineage>
</organism>
<dbReference type="InterPro" id="IPR027417">
    <property type="entry name" value="P-loop_NTPase"/>
</dbReference>
<keyword evidence="6" id="KW-0479">Metal-binding</keyword>
<feature type="binding site" evidence="6">
    <location>
        <begin position="279"/>
        <end position="282"/>
    </location>
    <ligand>
        <name>GTP</name>
        <dbReference type="ChEBI" id="CHEBI:37565"/>
    </ligand>
</feature>
<dbReference type="NCBIfam" id="NF008956">
    <property type="entry name" value="PRK12299.1"/>
    <property type="match status" value="1"/>
</dbReference>
<comment type="function">
    <text evidence="6">An essential GTPase which binds GTP, GDP and possibly (p)ppGpp with moderate affinity, with high nucleotide exchange rates and a fairly low GTP hydrolysis rate. Plays a role in control of the cell cycle, stress response, ribosome biogenesis and in those bacteria that undergo differentiation, in morphogenesis control.</text>
</comment>
<accession>A0ABU5NDE7</accession>
<dbReference type="SUPFAM" id="SSF82051">
    <property type="entry name" value="Obg GTP-binding protein N-terminal domain"/>
    <property type="match status" value="1"/>
</dbReference>
<keyword evidence="5 6" id="KW-0342">GTP-binding</keyword>
<dbReference type="InterPro" id="IPR036726">
    <property type="entry name" value="GTP1_OBG_dom_sf"/>
</dbReference>
<dbReference type="HAMAP" id="MF_01454">
    <property type="entry name" value="GTPase_Obg"/>
    <property type="match status" value="1"/>
</dbReference>
<gene>
    <name evidence="6" type="primary">obg</name>
    <name evidence="9" type="ORF">Megvenef_01172</name>
</gene>
<comment type="similarity">
    <text evidence="1 6">Belongs to the TRAFAC class OBG-HflX-like GTPase superfamily. OBG GTPase family.</text>
</comment>
<dbReference type="Gene3D" id="3.40.50.300">
    <property type="entry name" value="P-loop containing nucleotide triphosphate hydrolases"/>
    <property type="match status" value="1"/>
</dbReference>
<proteinExistence type="inferred from homology"/>
<dbReference type="InterPro" id="IPR031167">
    <property type="entry name" value="G_OBG"/>
</dbReference>
<dbReference type="PRINTS" id="PR00326">
    <property type="entry name" value="GTP1OBG"/>
</dbReference>
<dbReference type="PROSITE" id="PS51710">
    <property type="entry name" value="G_OBG"/>
    <property type="match status" value="1"/>
</dbReference>
<dbReference type="PROSITE" id="PS51883">
    <property type="entry name" value="OBG"/>
    <property type="match status" value="1"/>
</dbReference>
<dbReference type="InterPro" id="IPR006169">
    <property type="entry name" value="GTP1_OBG_dom"/>
</dbReference>
<dbReference type="CDD" id="cd01898">
    <property type="entry name" value="Obg"/>
    <property type="match status" value="1"/>
</dbReference>
<evidence type="ECO:0000313" key="9">
    <source>
        <dbReference type="EMBL" id="MEA0971199.1"/>
    </source>
</evidence>
<feature type="binding site" evidence="6">
    <location>
        <begin position="166"/>
        <end position="173"/>
    </location>
    <ligand>
        <name>GTP</name>
        <dbReference type="ChEBI" id="CHEBI:37565"/>
    </ligand>
</feature>
<evidence type="ECO:0000259" key="7">
    <source>
        <dbReference type="PROSITE" id="PS51710"/>
    </source>
</evidence>
<evidence type="ECO:0000313" key="10">
    <source>
        <dbReference type="Proteomes" id="UP001291687"/>
    </source>
</evidence>
<dbReference type="InterPro" id="IPR014100">
    <property type="entry name" value="GTP-bd_Obg/CgtA"/>
</dbReference>
<dbReference type="RefSeq" id="WP_322777102.1">
    <property type="nucleotide sequence ID" value="NZ_JARJFB010000094.1"/>
</dbReference>
<dbReference type="PANTHER" id="PTHR11702:SF31">
    <property type="entry name" value="MITOCHONDRIAL RIBOSOME-ASSOCIATED GTPASE 2"/>
    <property type="match status" value="1"/>
</dbReference>
<dbReference type="PIRSF" id="PIRSF002401">
    <property type="entry name" value="GTP_bd_Obg/CgtA"/>
    <property type="match status" value="1"/>
</dbReference>
<dbReference type="EC" id="3.6.5.-" evidence="6"/>
<dbReference type="PANTHER" id="PTHR11702">
    <property type="entry name" value="DEVELOPMENTALLY REGULATED GTP-BINDING PROTEIN-RELATED"/>
    <property type="match status" value="1"/>
</dbReference>
<dbReference type="InterPro" id="IPR045086">
    <property type="entry name" value="OBG_GTPase"/>
</dbReference>
<comment type="subcellular location">
    <subcellularLocation>
        <location evidence="6">Cytoplasm</location>
    </subcellularLocation>
</comment>
<feature type="binding site" evidence="6">
    <location>
        <position position="173"/>
    </location>
    <ligand>
        <name>Mg(2+)</name>
        <dbReference type="ChEBI" id="CHEBI:18420"/>
    </ligand>
</feature>
<reference evidence="9 10" key="1">
    <citation type="submission" date="2023-03" db="EMBL/GenBank/DDBJ databases">
        <title>Host association and intracellularity evolved multiple times independently in the Rickettsiales.</title>
        <authorList>
            <person name="Castelli M."/>
            <person name="Nardi T."/>
            <person name="Gammuto L."/>
            <person name="Bellinzona G."/>
            <person name="Sabaneyeva E."/>
            <person name="Potekhin A."/>
            <person name="Serra V."/>
            <person name="Petroni G."/>
            <person name="Sassera D."/>
        </authorList>
    </citation>
    <scope>NUCLEOTIDE SEQUENCE [LARGE SCALE GENOMIC DNA]</scope>
    <source>
        <strain evidence="9 10">Sr 2-6</strain>
    </source>
</reference>
<dbReference type="EMBL" id="JARJFB010000094">
    <property type="protein sequence ID" value="MEA0971199.1"/>
    <property type="molecule type" value="Genomic_DNA"/>
</dbReference>
<comment type="subunit">
    <text evidence="6">Monomer.</text>
</comment>
<keyword evidence="3 6" id="KW-0378">Hydrolase</keyword>
<evidence type="ECO:0000256" key="2">
    <source>
        <dbReference type="ARBA" id="ARBA00022741"/>
    </source>
</evidence>
<dbReference type="Pfam" id="PF01018">
    <property type="entry name" value="GTP1_OBG"/>
    <property type="match status" value="1"/>
</dbReference>
<protein>
    <recommendedName>
        <fullName evidence="6">GTPase Obg</fullName>
        <ecNumber evidence="6">3.6.5.-</ecNumber>
    </recommendedName>
    <alternativeName>
        <fullName evidence="6">GTP-binding protein Obg</fullName>
    </alternativeName>
</protein>
<evidence type="ECO:0000259" key="8">
    <source>
        <dbReference type="PROSITE" id="PS51883"/>
    </source>
</evidence>
<feature type="binding site" evidence="6">
    <location>
        <begin position="191"/>
        <end position="195"/>
    </location>
    <ligand>
        <name>GTP</name>
        <dbReference type="ChEBI" id="CHEBI:37565"/>
    </ligand>
</feature>
<keyword evidence="6" id="KW-0963">Cytoplasm</keyword>
<feature type="binding site" evidence="6">
    <location>
        <begin position="212"/>
        <end position="215"/>
    </location>
    <ligand>
        <name>GTP</name>
        <dbReference type="ChEBI" id="CHEBI:37565"/>
    </ligand>
</feature>
<dbReference type="NCBIfam" id="TIGR02729">
    <property type="entry name" value="Obg_CgtA"/>
    <property type="match status" value="1"/>
</dbReference>
<feature type="binding site" evidence="6">
    <location>
        <position position="193"/>
    </location>
    <ligand>
        <name>Mg(2+)</name>
        <dbReference type="ChEBI" id="CHEBI:18420"/>
    </ligand>
</feature>
<dbReference type="InterPro" id="IPR006073">
    <property type="entry name" value="GTP-bd"/>
</dbReference>
<dbReference type="SUPFAM" id="SSF52540">
    <property type="entry name" value="P-loop containing nucleoside triphosphate hydrolases"/>
    <property type="match status" value="1"/>
</dbReference>
<keyword evidence="4 6" id="KW-0460">Magnesium</keyword>
<evidence type="ECO:0000256" key="5">
    <source>
        <dbReference type="ARBA" id="ARBA00023134"/>
    </source>
</evidence>
<evidence type="ECO:0000256" key="1">
    <source>
        <dbReference type="ARBA" id="ARBA00007699"/>
    </source>
</evidence>
<feature type="domain" description="OBG-type G" evidence="7">
    <location>
        <begin position="160"/>
        <end position="327"/>
    </location>
</feature>
<dbReference type="Pfam" id="PF01926">
    <property type="entry name" value="MMR_HSR1"/>
    <property type="match status" value="1"/>
</dbReference>
<sequence>MQFIDEARIYIKAGDGGNGAVSFRREKFIDRGGPDGGDGGDGGSIVFRSNSHLNTLLQFRFKRHFMADNGQNGKGRNKSGKTKDDLILQVPVGTQIFSEDGNLLIYDFTTDNQDFEMLKGGLGGLGNAHFKSSTNKSPRKRTEGEIGEEMNIALKLKLLSDAGLIGLPNVGKSTFLSMTSAAKPKIADYPFTTLKPGLGVVYVSDEEFVLADIPGLIAGAHEGSGLGDRFLKHIERCGVLLHIIDVTHEDVKQDYLTIRDELESYSPLLKEKTEIICLNKVDSVSEEELAEKMKILNNLTGQKIYPISGYTGNGIEIVLKKTLEAVKAWQNPEE</sequence>
<evidence type="ECO:0000256" key="4">
    <source>
        <dbReference type="ARBA" id="ARBA00022842"/>
    </source>
</evidence>
<keyword evidence="10" id="KW-1185">Reference proteome</keyword>
<comment type="caution">
    <text evidence="9">The sequence shown here is derived from an EMBL/GenBank/DDBJ whole genome shotgun (WGS) entry which is preliminary data.</text>
</comment>
<comment type="cofactor">
    <cofactor evidence="6">
        <name>Mg(2+)</name>
        <dbReference type="ChEBI" id="CHEBI:18420"/>
    </cofactor>
</comment>
<name>A0ABU5NDE7_9RICK</name>
<feature type="domain" description="Obg" evidence="8">
    <location>
        <begin position="1"/>
        <end position="159"/>
    </location>
</feature>
<evidence type="ECO:0000256" key="3">
    <source>
        <dbReference type="ARBA" id="ARBA00022801"/>
    </source>
</evidence>
<dbReference type="Gene3D" id="2.70.210.12">
    <property type="entry name" value="GTP1/OBG domain"/>
    <property type="match status" value="1"/>
</dbReference>